<evidence type="ECO:0000313" key="8">
    <source>
        <dbReference type="Proteomes" id="UP000038040"/>
    </source>
</evidence>
<name>A0A0N4UJ27_DRAME</name>
<comment type="pathway">
    <text evidence="1">Protein modification; protein glycosylation.</text>
</comment>
<dbReference type="OrthoDB" id="427096at2759"/>
<dbReference type="InterPro" id="IPR038577">
    <property type="entry name" value="GT10-like_C_sf"/>
</dbReference>
<sequence>MSLSYRRDSPISSPYGFAMKLAPKSSKIGRDVTESIIQQKRFPIAWFVTRRQSESKRERLVDELKNSMCKDYATEKLWNQGYQHDVIPLVLKRKFVQPFAPPHSFIAADDFTTAEQMANYLKYLMKNKTAYLEYFMWKKDYIAIYVDGNNHDMLERPWGICQLCRYLIKTQNYRILYKYL</sequence>
<dbReference type="Proteomes" id="UP000038040">
    <property type="component" value="Unplaced"/>
</dbReference>
<dbReference type="AlphaFoldDB" id="A0A0N4UJ27"/>
<dbReference type="SUPFAM" id="SSF53756">
    <property type="entry name" value="UDP-Glycosyltransferase/glycogen phosphorylase"/>
    <property type="match status" value="1"/>
</dbReference>
<organism evidence="8 10">
    <name type="scientific">Dracunculus medinensis</name>
    <name type="common">Guinea worm</name>
    <dbReference type="NCBI Taxonomy" id="318479"/>
    <lineage>
        <taxon>Eukaryota</taxon>
        <taxon>Metazoa</taxon>
        <taxon>Ecdysozoa</taxon>
        <taxon>Nematoda</taxon>
        <taxon>Chromadorea</taxon>
        <taxon>Rhabditida</taxon>
        <taxon>Spirurina</taxon>
        <taxon>Dracunculoidea</taxon>
        <taxon>Dracunculidae</taxon>
        <taxon>Dracunculus</taxon>
    </lineage>
</organism>
<dbReference type="GO" id="GO:0046920">
    <property type="term" value="F:alpha-(1-&gt;3)-fucosyltransferase activity"/>
    <property type="evidence" value="ECO:0007669"/>
    <property type="project" value="TreeGrafter"/>
</dbReference>
<reference evidence="10" key="1">
    <citation type="submission" date="2017-02" db="UniProtKB">
        <authorList>
            <consortium name="WormBaseParasite"/>
        </authorList>
    </citation>
    <scope>IDENTIFICATION</scope>
</reference>
<proteinExistence type="inferred from homology"/>
<evidence type="ECO:0000256" key="3">
    <source>
        <dbReference type="ARBA" id="ARBA00022676"/>
    </source>
</evidence>
<comment type="similarity">
    <text evidence="2 5">Belongs to the glycosyltransferase 10 family.</text>
</comment>
<dbReference type="Gene3D" id="3.40.50.11660">
    <property type="entry name" value="Glycosyl transferase family 10, C-terminal domain"/>
    <property type="match status" value="1"/>
</dbReference>
<dbReference type="InterPro" id="IPR055270">
    <property type="entry name" value="Glyco_tran_10_C"/>
</dbReference>
<dbReference type="Proteomes" id="UP000274756">
    <property type="component" value="Unassembled WGS sequence"/>
</dbReference>
<evidence type="ECO:0000256" key="2">
    <source>
        <dbReference type="ARBA" id="ARBA00008919"/>
    </source>
</evidence>
<comment type="subcellular location">
    <subcellularLocation>
        <location evidence="5">Golgi apparatus</location>
        <location evidence="5">Golgi stack membrane</location>
        <topology evidence="5">Single-pass type II membrane protein</topology>
    </subcellularLocation>
</comment>
<evidence type="ECO:0000256" key="5">
    <source>
        <dbReference type="RuleBase" id="RU003832"/>
    </source>
</evidence>
<evidence type="ECO:0000313" key="9">
    <source>
        <dbReference type="Proteomes" id="UP000274756"/>
    </source>
</evidence>
<dbReference type="UniPathway" id="UPA00378"/>
<evidence type="ECO:0000259" key="6">
    <source>
        <dbReference type="Pfam" id="PF00852"/>
    </source>
</evidence>
<evidence type="ECO:0000256" key="4">
    <source>
        <dbReference type="ARBA" id="ARBA00022679"/>
    </source>
</evidence>
<keyword evidence="4 5" id="KW-0808">Transferase</keyword>
<dbReference type="EMBL" id="UYYG01000036">
    <property type="protein sequence ID" value="VDN51934.1"/>
    <property type="molecule type" value="Genomic_DNA"/>
</dbReference>
<evidence type="ECO:0000313" key="10">
    <source>
        <dbReference type="WBParaSite" id="DME_0000764001-mRNA-1"/>
    </source>
</evidence>
<dbReference type="InterPro" id="IPR001503">
    <property type="entry name" value="Glyco_trans_10"/>
</dbReference>
<feature type="domain" description="Fucosyltransferase C-terminal" evidence="6">
    <location>
        <begin position="65"/>
        <end position="175"/>
    </location>
</feature>
<evidence type="ECO:0000256" key="1">
    <source>
        <dbReference type="ARBA" id="ARBA00004922"/>
    </source>
</evidence>
<dbReference type="STRING" id="318479.A0A0N4UJ27"/>
<keyword evidence="3 5" id="KW-0328">Glycosyltransferase</keyword>
<evidence type="ECO:0000313" key="7">
    <source>
        <dbReference type="EMBL" id="VDN51934.1"/>
    </source>
</evidence>
<dbReference type="PANTHER" id="PTHR11929">
    <property type="entry name" value="ALPHA- 1,3 -FUCOSYLTRANSFERASE"/>
    <property type="match status" value="1"/>
</dbReference>
<dbReference type="Pfam" id="PF00852">
    <property type="entry name" value="Glyco_transf_10"/>
    <property type="match status" value="1"/>
</dbReference>
<keyword evidence="9" id="KW-1185">Reference proteome</keyword>
<keyword evidence="5" id="KW-0333">Golgi apparatus</keyword>
<protein>
    <recommendedName>
        <fullName evidence="5">Fucosyltransferase</fullName>
        <ecNumber evidence="5">2.4.1.-</ecNumber>
    </recommendedName>
</protein>
<dbReference type="EC" id="2.4.1.-" evidence="5"/>
<accession>A0A0N4UJ27</accession>
<keyword evidence="5" id="KW-0812">Transmembrane</keyword>
<dbReference type="GO" id="GO:0032580">
    <property type="term" value="C:Golgi cisterna membrane"/>
    <property type="evidence" value="ECO:0007669"/>
    <property type="project" value="UniProtKB-SubCell"/>
</dbReference>
<gene>
    <name evidence="7" type="ORF">DME_LOCUS1907</name>
</gene>
<dbReference type="PANTHER" id="PTHR11929:SF145">
    <property type="entry name" value="ALPHA-(1,3)-FUCOSYLTRANSFERASE FUT-1"/>
    <property type="match status" value="1"/>
</dbReference>
<keyword evidence="5" id="KW-0472">Membrane</keyword>
<dbReference type="WBParaSite" id="DME_0000764001-mRNA-1">
    <property type="protein sequence ID" value="DME_0000764001-mRNA-1"/>
    <property type="gene ID" value="DME_0000764001"/>
</dbReference>
<reference evidence="7 9" key="2">
    <citation type="submission" date="2018-11" db="EMBL/GenBank/DDBJ databases">
        <authorList>
            <consortium name="Pathogen Informatics"/>
        </authorList>
    </citation>
    <scope>NUCLEOTIDE SEQUENCE [LARGE SCALE GENOMIC DNA]</scope>
</reference>